<dbReference type="RefSeq" id="WP_279527326.1">
    <property type="nucleotide sequence ID" value="NZ_CP122312.1"/>
</dbReference>
<keyword evidence="2" id="KW-1185">Reference proteome</keyword>
<protein>
    <recommendedName>
        <fullName evidence="3">WYL domain-containing protein</fullName>
    </recommendedName>
</protein>
<evidence type="ECO:0008006" key="3">
    <source>
        <dbReference type="Google" id="ProtNLM"/>
    </source>
</evidence>
<name>A0ABD5Z606_9EURY</name>
<evidence type="ECO:0000313" key="2">
    <source>
        <dbReference type="Proteomes" id="UP001596447"/>
    </source>
</evidence>
<accession>A0ABD5Z606</accession>
<comment type="caution">
    <text evidence="1">The sequence shown here is derived from an EMBL/GenBank/DDBJ whole genome shotgun (WGS) entry which is preliminary data.</text>
</comment>
<evidence type="ECO:0000313" key="1">
    <source>
        <dbReference type="EMBL" id="MFC7200549.1"/>
    </source>
</evidence>
<gene>
    <name evidence="1" type="ORF">ACFQJ9_14180</name>
</gene>
<dbReference type="AlphaFoldDB" id="A0ABD5Z606"/>
<sequence length="105" mass="11728">MNEDVCEAIETQHVLAFEYGHEETDEGPGGCRVVEPHVYGETADGEELLRGYQTGGYSASREPVGWKLFDVAEIEDLVVTTESFDGPRPEYEPEDPAVEDVYCRL</sequence>
<proteinExistence type="predicted"/>
<dbReference type="Proteomes" id="UP001596447">
    <property type="component" value="Unassembled WGS sequence"/>
</dbReference>
<reference evidence="1 2" key="1">
    <citation type="journal article" date="2019" name="Int. J. Syst. Evol. Microbiol.">
        <title>The Global Catalogue of Microorganisms (GCM) 10K type strain sequencing project: providing services to taxonomists for standard genome sequencing and annotation.</title>
        <authorList>
            <consortium name="The Broad Institute Genomics Platform"/>
            <consortium name="The Broad Institute Genome Sequencing Center for Infectious Disease"/>
            <person name="Wu L."/>
            <person name="Ma J."/>
        </authorList>
    </citation>
    <scope>NUCLEOTIDE SEQUENCE [LARGE SCALE GENOMIC DNA]</scope>
    <source>
        <strain evidence="1 2">XZGYJ-43</strain>
    </source>
</reference>
<dbReference type="EMBL" id="JBHTAR010000011">
    <property type="protein sequence ID" value="MFC7200549.1"/>
    <property type="molecule type" value="Genomic_DNA"/>
</dbReference>
<organism evidence="1 2">
    <name type="scientific">Halospeciosus flavus</name>
    <dbReference type="NCBI Taxonomy" id="3032283"/>
    <lineage>
        <taxon>Archaea</taxon>
        <taxon>Methanobacteriati</taxon>
        <taxon>Methanobacteriota</taxon>
        <taxon>Stenosarchaea group</taxon>
        <taxon>Halobacteria</taxon>
        <taxon>Halobacteriales</taxon>
        <taxon>Halobacteriaceae</taxon>
        <taxon>Halospeciosus</taxon>
    </lineage>
</organism>